<accession>A0A0A9GE25</accession>
<dbReference type="EMBL" id="GBRH01176232">
    <property type="protein sequence ID" value="JAE21664.1"/>
    <property type="molecule type" value="Transcribed_RNA"/>
</dbReference>
<protein>
    <submittedName>
        <fullName evidence="1">Uncharacterized protein</fullName>
    </submittedName>
</protein>
<organism evidence="1">
    <name type="scientific">Arundo donax</name>
    <name type="common">Giant reed</name>
    <name type="synonym">Donax arundinaceus</name>
    <dbReference type="NCBI Taxonomy" id="35708"/>
    <lineage>
        <taxon>Eukaryota</taxon>
        <taxon>Viridiplantae</taxon>
        <taxon>Streptophyta</taxon>
        <taxon>Embryophyta</taxon>
        <taxon>Tracheophyta</taxon>
        <taxon>Spermatophyta</taxon>
        <taxon>Magnoliopsida</taxon>
        <taxon>Liliopsida</taxon>
        <taxon>Poales</taxon>
        <taxon>Poaceae</taxon>
        <taxon>PACMAD clade</taxon>
        <taxon>Arundinoideae</taxon>
        <taxon>Arundineae</taxon>
        <taxon>Arundo</taxon>
    </lineage>
</organism>
<evidence type="ECO:0000313" key="1">
    <source>
        <dbReference type="EMBL" id="JAE21664.1"/>
    </source>
</evidence>
<proteinExistence type="predicted"/>
<reference evidence="1" key="1">
    <citation type="submission" date="2014-09" db="EMBL/GenBank/DDBJ databases">
        <authorList>
            <person name="Magalhaes I.L.F."/>
            <person name="Oliveira U."/>
            <person name="Santos F.R."/>
            <person name="Vidigal T.H.D.A."/>
            <person name="Brescovit A.D."/>
            <person name="Santos A.J."/>
        </authorList>
    </citation>
    <scope>NUCLEOTIDE SEQUENCE</scope>
    <source>
        <tissue evidence="1">Shoot tissue taken approximately 20 cm above the soil surface</tissue>
    </source>
</reference>
<dbReference type="AlphaFoldDB" id="A0A0A9GE25"/>
<reference evidence="1" key="2">
    <citation type="journal article" date="2015" name="Data Brief">
        <title>Shoot transcriptome of the giant reed, Arundo donax.</title>
        <authorList>
            <person name="Barrero R.A."/>
            <person name="Guerrero F.D."/>
            <person name="Moolhuijzen P."/>
            <person name="Goolsby J.A."/>
            <person name="Tidwell J."/>
            <person name="Bellgard S.E."/>
            <person name="Bellgard M.I."/>
        </authorList>
    </citation>
    <scope>NUCLEOTIDE SEQUENCE</scope>
    <source>
        <tissue evidence="1">Shoot tissue taken approximately 20 cm above the soil surface</tissue>
    </source>
</reference>
<name>A0A0A9GE25_ARUDO</name>
<sequence>MTVRHSSFISGTTADTQSPWTVTCGSMDQSTAAAKATCLSLNFCDYLSTNTPLLLNSNKKQCPFLFVPPNSLSCADTVPNQMQKADISA</sequence>